<feature type="region of interest" description="Disordered" evidence="1">
    <location>
        <begin position="77"/>
        <end position="105"/>
    </location>
</feature>
<name>A0A6V8K1A4_9ACTN</name>
<protein>
    <submittedName>
        <fullName evidence="2">Uncharacterized protein</fullName>
    </submittedName>
</protein>
<dbReference type="EMBL" id="BLPF01000001">
    <property type="protein sequence ID" value="GFJ76058.1"/>
    <property type="molecule type" value="Genomic_DNA"/>
</dbReference>
<proteinExistence type="predicted"/>
<dbReference type="Proteomes" id="UP000482800">
    <property type="component" value="Unassembled WGS sequence"/>
</dbReference>
<feature type="compositionally biased region" description="Basic and acidic residues" evidence="1">
    <location>
        <begin position="80"/>
        <end position="89"/>
    </location>
</feature>
<keyword evidence="3" id="KW-1185">Reference proteome</keyword>
<accession>A0A6V8K1A4</accession>
<gene>
    <name evidence="2" type="ORF">Phou_002380</name>
</gene>
<evidence type="ECO:0000313" key="3">
    <source>
        <dbReference type="Proteomes" id="UP000482800"/>
    </source>
</evidence>
<reference evidence="2 3" key="2">
    <citation type="submission" date="2020-03" db="EMBL/GenBank/DDBJ databases">
        <authorList>
            <person name="Ichikawa N."/>
            <person name="Kimura A."/>
            <person name="Kitahashi Y."/>
            <person name="Uohara A."/>
        </authorList>
    </citation>
    <scope>NUCLEOTIDE SEQUENCE [LARGE SCALE GENOMIC DNA]</scope>
    <source>
        <strain evidence="2 3">NBRC 108639</strain>
    </source>
</reference>
<comment type="caution">
    <text evidence="2">The sequence shown here is derived from an EMBL/GenBank/DDBJ whole genome shotgun (WGS) entry which is preliminary data.</text>
</comment>
<evidence type="ECO:0000313" key="2">
    <source>
        <dbReference type="EMBL" id="GFJ76058.1"/>
    </source>
</evidence>
<dbReference type="AlphaFoldDB" id="A0A6V8K1A4"/>
<sequence length="105" mass="10776">MKRQLAVNSGSTAAPLAANGLSLTVVKLSPTVPHRSVTAEQERVLGLSLATADGEAAGATVRTTTHIAAAHISFGLKSPNEAHPDREGLQVDPRACCGDGLPGRR</sequence>
<evidence type="ECO:0000256" key="1">
    <source>
        <dbReference type="SAM" id="MobiDB-lite"/>
    </source>
</evidence>
<reference evidence="2 3" key="1">
    <citation type="submission" date="2020-03" db="EMBL/GenBank/DDBJ databases">
        <title>Whole genome shotgun sequence of Phytohabitans houttuyneae NBRC 108639.</title>
        <authorList>
            <person name="Komaki H."/>
            <person name="Tamura T."/>
        </authorList>
    </citation>
    <scope>NUCLEOTIDE SEQUENCE [LARGE SCALE GENOMIC DNA]</scope>
    <source>
        <strain evidence="2 3">NBRC 108639</strain>
    </source>
</reference>
<organism evidence="2 3">
    <name type="scientific">Phytohabitans houttuyneae</name>
    <dbReference type="NCBI Taxonomy" id="1076126"/>
    <lineage>
        <taxon>Bacteria</taxon>
        <taxon>Bacillati</taxon>
        <taxon>Actinomycetota</taxon>
        <taxon>Actinomycetes</taxon>
        <taxon>Micromonosporales</taxon>
        <taxon>Micromonosporaceae</taxon>
    </lineage>
</organism>